<dbReference type="PANTHER" id="PTHR30589:SF0">
    <property type="entry name" value="PHOSPHATIDYLGLYCEROL--PROLIPOPROTEIN DIACYLGLYCERYL TRANSFERASE"/>
    <property type="match status" value="1"/>
</dbReference>
<dbReference type="GO" id="GO:0005886">
    <property type="term" value="C:plasma membrane"/>
    <property type="evidence" value="ECO:0007669"/>
    <property type="project" value="InterPro"/>
</dbReference>
<feature type="non-terminal residue" evidence="7">
    <location>
        <position position="1"/>
    </location>
</feature>
<keyword evidence="2" id="KW-0808">Transferase</keyword>
<keyword evidence="3 6" id="KW-0812">Transmembrane</keyword>
<keyword evidence="1" id="KW-1003">Cell membrane</keyword>
<dbReference type="GO" id="GO:0042158">
    <property type="term" value="P:lipoprotein biosynthetic process"/>
    <property type="evidence" value="ECO:0007669"/>
    <property type="project" value="InterPro"/>
</dbReference>
<gene>
    <name evidence="7" type="ORF">S03H2_62209</name>
</gene>
<dbReference type="PANTHER" id="PTHR30589">
    <property type="entry name" value="PROLIPOPROTEIN DIACYLGLYCERYL TRANSFERASE"/>
    <property type="match status" value="1"/>
</dbReference>
<name>X1J2C8_9ZZZZ</name>
<evidence type="ECO:0000256" key="4">
    <source>
        <dbReference type="ARBA" id="ARBA00022989"/>
    </source>
</evidence>
<proteinExistence type="predicted"/>
<evidence type="ECO:0008006" key="8">
    <source>
        <dbReference type="Google" id="ProtNLM"/>
    </source>
</evidence>
<sequence length="234" mass="26600">VFAVTIYDSSGYYLRHPLQIILPFTLSAGRLRFTGLQGMSFHGGLFGAILAGVIYLRVKKKEVLEWGDMIVAAAPLGYTFGRLGNFINGELYGRITTLPWGMIFPQARQFSVQEGWVQQLASKIKLDLSGLEMVNLPRHPSQLYEAFFEGVFLWFILWFLLKKRGSFKGLLIGVYIIGYGLVRFLIEYVREPDADIGYPIQLVHLENPDYQFSFFNLTMGQILNLIMILIGVIC</sequence>
<dbReference type="Pfam" id="PF01790">
    <property type="entry name" value="LGT"/>
    <property type="match status" value="1"/>
</dbReference>
<feature type="transmembrane region" description="Helical" evidence="6">
    <location>
        <begin position="39"/>
        <end position="56"/>
    </location>
</feature>
<feature type="transmembrane region" description="Helical" evidence="6">
    <location>
        <begin position="63"/>
        <end position="81"/>
    </location>
</feature>
<evidence type="ECO:0000256" key="2">
    <source>
        <dbReference type="ARBA" id="ARBA00022679"/>
    </source>
</evidence>
<dbReference type="GO" id="GO:0008961">
    <property type="term" value="F:phosphatidylglycerol-prolipoprotein diacylglyceryl transferase activity"/>
    <property type="evidence" value="ECO:0007669"/>
    <property type="project" value="InterPro"/>
</dbReference>
<evidence type="ECO:0000256" key="3">
    <source>
        <dbReference type="ARBA" id="ARBA00022692"/>
    </source>
</evidence>
<keyword evidence="5 6" id="KW-0472">Membrane</keyword>
<dbReference type="NCBIfam" id="TIGR00544">
    <property type="entry name" value="lgt"/>
    <property type="match status" value="1"/>
</dbReference>
<dbReference type="InterPro" id="IPR001640">
    <property type="entry name" value="Lgt"/>
</dbReference>
<reference evidence="7" key="1">
    <citation type="journal article" date="2014" name="Front. Microbiol.">
        <title>High frequency of phylogenetically diverse reductive dehalogenase-homologous genes in deep subseafloor sedimentary metagenomes.</title>
        <authorList>
            <person name="Kawai M."/>
            <person name="Futagami T."/>
            <person name="Toyoda A."/>
            <person name="Takaki Y."/>
            <person name="Nishi S."/>
            <person name="Hori S."/>
            <person name="Arai W."/>
            <person name="Tsubouchi T."/>
            <person name="Morono Y."/>
            <person name="Uchiyama I."/>
            <person name="Ito T."/>
            <person name="Fujiyama A."/>
            <person name="Inagaki F."/>
            <person name="Takami H."/>
        </authorList>
    </citation>
    <scope>NUCLEOTIDE SEQUENCE</scope>
    <source>
        <strain evidence="7">Expedition CK06-06</strain>
    </source>
</reference>
<evidence type="ECO:0000256" key="1">
    <source>
        <dbReference type="ARBA" id="ARBA00022475"/>
    </source>
</evidence>
<evidence type="ECO:0000313" key="7">
    <source>
        <dbReference type="EMBL" id="GAH88856.1"/>
    </source>
</evidence>
<dbReference type="EMBL" id="BARU01040217">
    <property type="protein sequence ID" value="GAH88856.1"/>
    <property type="molecule type" value="Genomic_DNA"/>
</dbReference>
<feature type="non-terminal residue" evidence="7">
    <location>
        <position position="234"/>
    </location>
</feature>
<protein>
    <recommendedName>
        <fullName evidence="8">Prolipoprotein diacylglyceryl transferase</fullName>
    </recommendedName>
</protein>
<dbReference type="AlphaFoldDB" id="X1J2C8"/>
<feature type="transmembrane region" description="Helical" evidence="6">
    <location>
        <begin position="170"/>
        <end position="190"/>
    </location>
</feature>
<organism evidence="7">
    <name type="scientific">marine sediment metagenome</name>
    <dbReference type="NCBI Taxonomy" id="412755"/>
    <lineage>
        <taxon>unclassified sequences</taxon>
        <taxon>metagenomes</taxon>
        <taxon>ecological metagenomes</taxon>
    </lineage>
</organism>
<evidence type="ECO:0000256" key="6">
    <source>
        <dbReference type="SAM" id="Phobius"/>
    </source>
</evidence>
<comment type="caution">
    <text evidence="7">The sequence shown here is derived from an EMBL/GenBank/DDBJ whole genome shotgun (WGS) entry which is preliminary data.</text>
</comment>
<feature type="transmembrane region" description="Helical" evidence="6">
    <location>
        <begin position="143"/>
        <end position="161"/>
    </location>
</feature>
<feature type="transmembrane region" description="Helical" evidence="6">
    <location>
        <begin position="210"/>
        <end position="233"/>
    </location>
</feature>
<dbReference type="PROSITE" id="PS01311">
    <property type="entry name" value="LGT"/>
    <property type="match status" value="1"/>
</dbReference>
<accession>X1J2C8</accession>
<keyword evidence="4 6" id="KW-1133">Transmembrane helix</keyword>
<evidence type="ECO:0000256" key="5">
    <source>
        <dbReference type="ARBA" id="ARBA00023136"/>
    </source>
</evidence>